<name>A0A0H2RDH0_9AGAM</name>
<feature type="region of interest" description="Disordered" evidence="1">
    <location>
        <begin position="284"/>
        <end position="331"/>
    </location>
</feature>
<evidence type="ECO:0000256" key="1">
    <source>
        <dbReference type="SAM" id="MobiDB-lite"/>
    </source>
</evidence>
<protein>
    <submittedName>
        <fullName evidence="2">Uncharacterized protein</fullName>
    </submittedName>
</protein>
<dbReference type="EMBL" id="KQ086052">
    <property type="protein sequence ID" value="KLO09567.1"/>
    <property type="molecule type" value="Genomic_DNA"/>
</dbReference>
<dbReference type="Proteomes" id="UP000053477">
    <property type="component" value="Unassembled WGS sequence"/>
</dbReference>
<feature type="compositionally biased region" description="Acidic residues" evidence="1">
    <location>
        <begin position="190"/>
        <end position="202"/>
    </location>
</feature>
<organism evidence="2 3">
    <name type="scientific">Schizopora paradoxa</name>
    <dbReference type="NCBI Taxonomy" id="27342"/>
    <lineage>
        <taxon>Eukaryota</taxon>
        <taxon>Fungi</taxon>
        <taxon>Dikarya</taxon>
        <taxon>Basidiomycota</taxon>
        <taxon>Agaricomycotina</taxon>
        <taxon>Agaricomycetes</taxon>
        <taxon>Hymenochaetales</taxon>
        <taxon>Schizoporaceae</taxon>
        <taxon>Schizopora</taxon>
    </lineage>
</organism>
<keyword evidence="3" id="KW-1185">Reference proteome</keyword>
<feature type="region of interest" description="Disordered" evidence="1">
    <location>
        <begin position="145"/>
        <end position="224"/>
    </location>
</feature>
<gene>
    <name evidence="2" type="ORF">SCHPADRAFT_907669</name>
</gene>
<feature type="compositionally biased region" description="Polar residues" evidence="1">
    <location>
        <begin position="308"/>
        <end position="318"/>
    </location>
</feature>
<dbReference type="AlphaFoldDB" id="A0A0H2RDH0"/>
<accession>A0A0H2RDH0</accession>
<dbReference type="InParanoid" id="A0A0H2RDH0"/>
<sequence>MSDIKPFISQSFSSGFLGTEWFPGIIQATSLENDGLQNAMTMSNRVYSHFRRDSKRHIIGCEASQAESGATYLPIWKLWANDANDGQPLEWARREEILSKDRESGFFEMSDNWITCLCGRKSRSGTILSFFAHYYLEHIIEVNNPFGEPRTENSEPYDEVDDRGSDGASMAKNPSSAPEIPANCDHVQPEDSDGETEVDFPPEELHRKAPELHRRKSGKSDKDRRAALQALPHVGRIEPGVAECTVCEVTVQLGKKSFGSYNFERHLKSKRHLDALKCDKTRTRNDAVGGVRRSRASNSRQARRRVQKSNPLARTSNHPGGGEKTKRDAGTTNTAQLSSLLPEQPQPNEAEAPTADTVEFQAGGSARVEGTISVDGHRRKVIECTLSEGFAPKKMEISLTF</sequence>
<proteinExistence type="predicted"/>
<reference evidence="2 3" key="1">
    <citation type="submission" date="2015-04" db="EMBL/GenBank/DDBJ databases">
        <title>Complete genome sequence of Schizopora paradoxa KUC8140, a cosmopolitan wood degrader in East Asia.</title>
        <authorList>
            <consortium name="DOE Joint Genome Institute"/>
            <person name="Min B."/>
            <person name="Park H."/>
            <person name="Jang Y."/>
            <person name="Kim J.-J."/>
            <person name="Kim K.H."/>
            <person name="Pangilinan J."/>
            <person name="Lipzen A."/>
            <person name="Riley R."/>
            <person name="Grigoriev I.V."/>
            <person name="Spatafora J.W."/>
            <person name="Choi I.-G."/>
        </authorList>
    </citation>
    <scope>NUCLEOTIDE SEQUENCE [LARGE SCALE GENOMIC DNA]</scope>
    <source>
        <strain evidence="2 3">KUC8140</strain>
    </source>
</reference>
<evidence type="ECO:0000313" key="3">
    <source>
        <dbReference type="Proteomes" id="UP000053477"/>
    </source>
</evidence>
<feature type="compositionally biased region" description="Basic and acidic residues" evidence="1">
    <location>
        <begin position="203"/>
        <end position="224"/>
    </location>
</feature>
<evidence type="ECO:0000313" key="2">
    <source>
        <dbReference type="EMBL" id="KLO09567.1"/>
    </source>
</evidence>